<dbReference type="AlphaFoldDB" id="A0A2K3QQH8"/>
<keyword evidence="2" id="KW-1185">Reference proteome</keyword>
<accession>A0A2K3QQH8</accession>
<dbReference type="OrthoDB" id="4909481at2759"/>
<gene>
    <name evidence="1" type="ORF">TCAP_00306</name>
</gene>
<dbReference type="Proteomes" id="UP000236621">
    <property type="component" value="Unassembled WGS sequence"/>
</dbReference>
<proteinExistence type="predicted"/>
<organism evidence="1 2">
    <name type="scientific">Tolypocladium capitatum</name>
    <dbReference type="NCBI Taxonomy" id="45235"/>
    <lineage>
        <taxon>Eukaryota</taxon>
        <taxon>Fungi</taxon>
        <taxon>Dikarya</taxon>
        <taxon>Ascomycota</taxon>
        <taxon>Pezizomycotina</taxon>
        <taxon>Sordariomycetes</taxon>
        <taxon>Hypocreomycetidae</taxon>
        <taxon>Hypocreales</taxon>
        <taxon>Ophiocordycipitaceae</taxon>
        <taxon>Tolypocladium</taxon>
    </lineage>
</organism>
<evidence type="ECO:0000313" key="1">
    <source>
        <dbReference type="EMBL" id="PNY29785.1"/>
    </source>
</evidence>
<reference evidence="1 2" key="1">
    <citation type="submission" date="2017-08" db="EMBL/GenBank/DDBJ databases">
        <title>Harnessing the power of phylogenomics to disentangle the directionality and signatures of interkingdom host jumping in the parasitic fungal genus Tolypocladium.</title>
        <authorList>
            <person name="Quandt C.A."/>
            <person name="Patterson W."/>
            <person name="Spatafora J.W."/>
        </authorList>
    </citation>
    <scope>NUCLEOTIDE SEQUENCE [LARGE SCALE GENOMIC DNA]</scope>
    <source>
        <strain evidence="1 2">CBS 113982</strain>
    </source>
</reference>
<protein>
    <submittedName>
        <fullName evidence="1">Uncharacterized protein</fullName>
    </submittedName>
</protein>
<name>A0A2K3QQH8_9HYPO</name>
<dbReference type="EMBL" id="NRSZ01000055">
    <property type="protein sequence ID" value="PNY29785.1"/>
    <property type="molecule type" value="Genomic_DNA"/>
</dbReference>
<comment type="caution">
    <text evidence="1">The sequence shown here is derived from an EMBL/GenBank/DDBJ whole genome shotgun (WGS) entry which is preliminary data.</text>
</comment>
<sequence length="112" mass="13229">MVVNHDDLLEMNIYDKDTSRITSHRRLGRRYNYPLYTFYDIIRYLADDDRRAIEVRRVFGCFEPIALIAGLRRTTRYLLQRETRISCASRRFVCLRPTAAASGRTKAIAPER</sequence>
<evidence type="ECO:0000313" key="2">
    <source>
        <dbReference type="Proteomes" id="UP000236621"/>
    </source>
</evidence>